<reference evidence="7 9" key="2">
    <citation type="journal article" date="2013" name="Nature">
        <title>Insights into bilaterian evolution from three spiralian genomes.</title>
        <authorList>
            <person name="Simakov O."/>
            <person name="Marletaz F."/>
            <person name="Cho S.J."/>
            <person name="Edsinger-Gonzales E."/>
            <person name="Havlak P."/>
            <person name="Hellsten U."/>
            <person name="Kuo D.H."/>
            <person name="Larsson T."/>
            <person name="Lv J."/>
            <person name="Arendt D."/>
            <person name="Savage R."/>
            <person name="Osoegawa K."/>
            <person name="de Jong P."/>
            <person name="Grimwood J."/>
            <person name="Chapman J.A."/>
            <person name="Shapiro H."/>
            <person name="Aerts A."/>
            <person name="Otillar R.P."/>
            <person name="Terry A.Y."/>
            <person name="Boore J.L."/>
            <person name="Grigoriev I.V."/>
            <person name="Lindberg D.R."/>
            <person name="Seaver E.C."/>
            <person name="Weisblat D.A."/>
            <person name="Putnam N.H."/>
            <person name="Rokhsar D.S."/>
        </authorList>
    </citation>
    <scope>NUCLEOTIDE SEQUENCE</scope>
</reference>
<dbReference type="KEGG" id="hro:HELRODRAFT_169501"/>
<comment type="function">
    <text evidence="1">Tubulin-folding protein; involved in the early step of the tubulin folding pathway.</text>
</comment>
<protein>
    <recommendedName>
        <fullName evidence="3 6">Tubulin-specific chaperone A</fullName>
    </recommendedName>
</protein>
<dbReference type="STRING" id="6412.T1F207"/>
<dbReference type="InterPro" id="IPR036126">
    <property type="entry name" value="TBCA_sf"/>
</dbReference>
<dbReference type="SUPFAM" id="SSF46988">
    <property type="entry name" value="Tubulin chaperone cofactor A"/>
    <property type="match status" value="1"/>
</dbReference>
<comment type="subcellular location">
    <subcellularLocation>
        <location evidence="6">Cytoplasm</location>
        <location evidence="6">Cytoskeleton</location>
    </subcellularLocation>
</comment>
<dbReference type="PANTHER" id="PTHR21500">
    <property type="entry name" value="TUBULIN-SPECIFIC CHAPERONE A"/>
    <property type="match status" value="1"/>
</dbReference>
<dbReference type="OrthoDB" id="296187at2759"/>
<dbReference type="InParanoid" id="T1F207"/>
<dbReference type="RefSeq" id="XP_009013551.1">
    <property type="nucleotide sequence ID" value="XM_009015303.1"/>
</dbReference>
<dbReference type="HOGENOM" id="CLU_130569_1_1_1"/>
<dbReference type="CTD" id="20202857"/>
<evidence type="ECO:0000256" key="4">
    <source>
        <dbReference type="ARBA" id="ARBA00023186"/>
    </source>
</evidence>
<evidence type="ECO:0000256" key="5">
    <source>
        <dbReference type="ARBA" id="ARBA00026055"/>
    </source>
</evidence>
<keyword evidence="6" id="KW-0493">Microtubule</keyword>
<dbReference type="GO" id="GO:0005874">
    <property type="term" value="C:microtubule"/>
    <property type="evidence" value="ECO:0007669"/>
    <property type="project" value="UniProtKB-KW"/>
</dbReference>
<evidence type="ECO:0000256" key="1">
    <source>
        <dbReference type="ARBA" id="ARBA00003046"/>
    </source>
</evidence>
<dbReference type="GO" id="GO:0006457">
    <property type="term" value="P:protein folding"/>
    <property type="evidence" value="ECO:0000318"/>
    <property type="project" value="GO_Central"/>
</dbReference>
<dbReference type="Proteomes" id="UP000015101">
    <property type="component" value="Unassembled WGS sequence"/>
</dbReference>
<evidence type="ECO:0000313" key="7">
    <source>
        <dbReference type="EMBL" id="ESO08621.1"/>
    </source>
</evidence>
<dbReference type="OMA" id="EECEMMI"/>
<dbReference type="GO" id="GO:0007021">
    <property type="term" value="P:tubulin complex assembly"/>
    <property type="evidence" value="ECO:0000318"/>
    <property type="project" value="GO_Central"/>
</dbReference>
<dbReference type="AlphaFoldDB" id="T1F207"/>
<dbReference type="FunFam" id="1.20.58.90:FF:000011">
    <property type="entry name" value="Tubulin-specific chaperone A"/>
    <property type="match status" value="1"/>
</dbReference>
<gene>
    <name evidence="8" type="primary">20202857</name>
    <name evidence="7" type="ORF">HELRODRAFT_169501</name>
</gene>
<reference evidence="8" key="3">
    <citation type="submission" date="2015-06" db="UniProtKB">
        <authorList>
            <consortium name="EnsemblMetazoa"/>
        </authorList>
    </citation>
    <scope>IDENTIFICATION</scope>
</reference>
<dbReference type="Gene3D" id="1.20.58.90">
    <property type="match status" value="1"/>
</dbReference>
<dbReference type="Pfam" id="PF02970">
    <property type="entry name" value="TBCA"/>
    <property type="match status" value="1"/>
</dbReference>
<keyword evidence="4 6" id="KW-0143">Chaperone</keyword>
<evidence type="ECO:0000313" key="9">
    <source>
        <dbReference type="Proteomes" id="UP000015101"/>
    </source>
</evidence>
<dbReference type="EnsemblMetazoa" id="HelroT169501">
    <property type="protein sequence ID" value="HelroP169501"/>
    <property type="gene ID" value="HelroG169501"/>
</dbReference>
<comment type="subunit">
    <text evidence="5 6">Supercomplex made of cofactors A to E. Cofactors A and D function by capturing and stabilizing tubulin in a quasi-native conformation. Cofactor E binds to the cofactor D-tubulin complex; interaction with cofactor C then causes the release of tubulin polypeptides that are committed to the native state.</text>
</comment>
<sequence length="120" mass="14005">MGDINKVIKDIKIKTGVVKRLYKEKLSYQCETSKLQEKLDEMRSKSPEDYSLKKQASWFSQFEELLNESKQMISDCDKRFVAAWDELSRIMDIEKHLNETEEYKAAQVALDETRSCASKG</sequence>
<keyword evidence="6" id="KW-0963">Cytoplasm</keyword>
<dbReference type="GO" id="GO:0015630">
    <property type="term" value="C:microtubule cytoskeleton"/>
    <property type="evidence" value="ECO:0000318"/>
    <property type="project" value="GO_Central"/>
</dbReference>
<dbReference type="GO" id="GO:0007023">
    <property type="term" value="P:post-chaperonin tubulin folding pathway"/>
    <property type="evidence" value="ECO:0007669"/>
    <property type="project" value="UniProtKB-UniRule"/>
</dbReference>
<keyword evidence="6" id="KW-0206">Cytoskeleton</keyword>
<dbReference type="eggNOG" id="KOG3470">
    <property type="taxonomic scope" value="Eukaryota"/>
</dbReference>
<dbReference type="EMBL" id="AMQM01003295">
    <property type="status" value="NOT_ANNOTATED_CDS"/>
    <property type="molecule type" value="Genomic_DNA"/>
</dbReference>
<evidence type="ECO:0000256" key="6">
    <source>
        <dbReference type="RuleBase" id="RU364030"/>
    </source>
</evidence>
<name>T1F207_HELRO</name>
<dbReference type="InterPro" id="IPR004226">
    <property type="entry name" value="TBCA"/>
</dbReference>
<dbReference type="GeneID" id="20202857"/>
<reference evidence="9" key="1">
    <citation type="submission" date="2012-12" db="EMBL/GenBank/DDBJ databases">
        <authorList>
            <person name="Hellsten U."/>
            <person name="Grimwood J."/>
            <person name="Chapman J.A."/>
            <person name="Shapiro H."/>
            <person name="Aerts A."/>
            <person name="Otillar R.P."/>
            <person name="Terry A.Y."/>
            <person name="Boore J.L."/>
            <person name="Simakov O."/>
            <person name="Marletaz F."/>
            <person name="Cho S.-J."/>
            <person name="Edsinger-Gonzales E."/>
            <person name="Havlak P."/>
            <person name="Kuo D.-H."/>
            <person name="Larsson T."/>
            <person name="Lv J."/>
            <person name="Arendt D."/>
            <person name="Savage R."/>
            <person name="Osoegawa K."/>
            <person name="de Jong P."/>
            <person name="Lindberg D.R."/>
            <person name="Seaver E.C."/>
            <person name="Weisblat D.A."/>
            <person name="Putnam N.H."/>
            <person name="Grigoriev I.V."/>
            <person name="Rokhsar D.S."/>
        </authorList>
    </citation>
    <scope>NUCLEOTIDE SEQUENCE</scope>
</reference>
<evidence type="ECO:0000256" key="3">
    <source>
        <dbReference type="ARBA" id="ARBA00015002"/>
    </source>
</evidence>
<keyword evidence="9" id="KW-1185">Reference proteome</keyword>
<dbReference type="GO" id="GO:0015631">
    <property type="term" value="F:tubulin binding"/>
    <property type="evidence" value="ECO:0000318"/>
    <property type="project" value="GO_Central"/>
</dbReference>
<dbReference type="PANTHER" id="PTHR21500:SF0">
    <property type="entry name" value="TUBULIN-SPECIFIC CHAPERONE A"/>
    <property type="match status" value="1"/>
</dbReference>
<accession>T1F207</accession>
<dbReference type="GO" id="GO:0048487">
    <property type="term" value="F:beta-tubulin binding"/>
    <property type="evidence" value="ECO:0007669"/>
    <property type="project" value="InterPro"/>
</dbReference>
<proteinExistence type="inferred from homology"/>
<comment type="similarity">
    <text evidence="2 6">Belongs to the TBCA family.</text>
</comment>
<organism evidence="8 9">
    <name type="scientific">Helobdella robusta</name>
    <name type="common">Californian leech</name>
    <dbReference type="NCBI Taxonomy" id="6412"/>
    <lineage>
        <taxon>Eukaryota</taxon>
        <taxon>Metazoa</taxon>
        <taxon>Spiralia</taxon>
        <taxon>Lophotrochozoa</taxon>
        <taxon>Annelida</taxon>
        <taxon>Clitellata</taxon>
        <taxon>Hirudinea</taxon>
        <taxon>Rhynchobdellida</taxon>
        <taxon>Glossiphoniidae</taxon>
        <taxon>Helobdella</taxon>
    </lineage>
</organism>
<evidence type="ECO:0000313" key="8">
    <source>
        <dbReference type="EnsemblMetazoa" id="HelroP169501"/>
    </source>
</evidence>
<evidence type="ECO:0000256" key="2">
    <source>
        <dbReference type="ARBA" id="ARBA00006806"/>
    </source>
</evidence>
<dbReference type="FunCoup" id="T1F207">
    <property type="interactions" value="1009"/>
</dbReference>
<dbReference type="EMBL" id="KB096080">
    <property type="protein sequence ID" value="ESO08621.1"/>
    <property type="molecule type" value="Genomic_DNA"/>
</dbReference>